<dbReference type="OrthoDB" id="1744869at2759"/>
<dbReference type="HOGENOM" id="CLU_1082835_0_0_1"/>
<feature type="region of interest" description="Disordered" evidence="1">
    <location>
        <begin position="186"/>
        <end position="257"/>
    </location>
</feature>
<reference evidence="2 3" key="1">
    <citation type="journal article" date="2011" name="Science">
        <title>The ecoresponsive genome of Daphnia pulex.</title>
        <authorList>
            <person name="Colbourne J.K."/>
            <person name="Pfrender M.E."/>
            <person name="Gilbert D."/>
            <person name="Thomas W.K."/>
            <person name="Tucker A."/>
            <person name="Oakley T.H."/>
            <person name="Tokishita S."/>
            <person name="Aerts A."/>
            <person name="Arnold G.J."/>
            <person name="Basu M.K."/>
            <person name="Bauer D.J."/>
            <person name="Caceres C.E."/>
            <person name="Carmel L."/>
            <person name="Casola C."/>
            <person name="Choi J.H."/>
            <person name="Detter J.C."/>
            <person name="Dong Q."/>
            <person name="Dusheyko S."/>
            <person name="Eads B.D."/>
            <person name="Frohlich T."/>
            <person name="Geiler-Samerotte K.A."/>
            <person name="Gerlach D."/>
            <person name="Hatcher P."/>
            <person name="Jogdeo S."/>
            <person name="Krijgsveld J."/>
            <person name="Kriventseva E.V."/>
            <person name="Kultz D."/>
            <person name="Laforsch C."/>
            <person name="Lindquist E."/>
            <person name="Lopez J."/>
            <person name="Manak J.R."/>
            <person name="Muller J."/>
            <person name="Pangilinan J."/>
            <person name="Patwardhan R.P."/>
            <person name="Pitluck S."/>
            <person name="Pritham E.J."/>
            <person name="Rechtsteiner A."/>
            <person name="Rho M."/>
            <person name="Rogozin I.B."/>
            <person name="Sakarya O."/>
            <person name="Salamov A."/>
            <person name="Schaack S."/>
            <person name="Shapiro H."/>
            <person name="Shiga Y."/>
            <person name="Skalitzky C."/>
            <person name="Smith Z."/>
            <person name="Souvorov A."/>
            <person name="Sung W."/>
            <person name="Tang Z."/>
            <person name="Tsuchiya D."/>
            <person name="Tu H."/>
            <person name="Vos H."/>
            <person name="Wang M."/>
            <person name="Wolf Y.I."/>
            <person name="Yamagata H."/>
            <person name="Yamada T."/>
            <person name="Ye Y."/>
            <person name="Shaw J.R."/>
            <person name="Andrews J."/>
            <person name="Crease T.J."/>
            <person name="Tang H."/>
            <person name="Lucas S.M."/>
            <person name="Robertson H.M."/>
            <person name="Bork P."/>
            <person name="Koonin E.V."/>
            <person name="Zdobnov E.M."/>
            <person name="Grigoriev I.V."/>
            <person name="Lynch M."/>
            <person name="Boore J.L."/>
        </authorList>
    </citation>
    <scope>NUCLEOTIDE SEQUENCE [LARGE SCALE GENOMIC DNA]</scope>
</reference>
<evidence type="ECO:0000256" key="1">
    <source>
        <dbReference type="SAM" id="MobiDB-lite"/>
    </source>
</evidence>
<gene>
    <name evidence="2" type="ORF">DAPPUDRAFT_266073</name>
</gene>
<feature type="compositionally biased region" description="Polar residues" evidence="1">
    <location>
        <begin position="244"/>
        <end position="257"/>
    </location>
</feature>
<sequence>MCKDSPIAVEALDNNVILGSKAVLLTETPPRRVAAAYGNIAKGIELFGEEIGASSDPQAPIVPPWITPLVPVNIGHFQQMIEADDSFGCSDSSRGCVSPSGGSLVVPNQKPAFGDVDPDQPLMRFDESHIRGRRYALVPNLYSRSTLFNRKDVRLEPSRIMDHASCTSDRPVNGRVDQIEAFDDNLDEDEIDDEPSKGVNKEQYNINHTDGPENLSGSRSASPLLGGVGGTSAPVRHGSLLFQPHSSNNSELVQSSI</sequence>
<dbReference type="InParanoid" id="E9HUF7"/>
<evidence type="ECO:0000313" key="3">
    <source>
        <dbReference type="Proteomes" id="UP000000305"/>
    </source>
</evidence>
<dbReference type="AlphaFoldDB" id="E9HUF7"/>
<dbReference type="Proteomes" id="UP000000305">
    <property type="component" value="Unassembled WGS sequence"/>
</dbReference>
<name>E9HUF7_DAPPU</name>
<protein>
    <submittedName>
        <fullName evidence="2">Uncharacterized protein</fullName>
    </submittedName>
</protein>
<dbReference type="KEGG" id="dpx:DAPPUDRAFT_266073"/>
<accession>E9HUF7</accession>
<evidence type="ECO:0000313" key="2">
    <source>
        <dbReference type="EMBL" id="EFX64624.1"/>
    </source>
</evidence>
<proteinExistence type="predicted"/>
<dbReference type="EMBL" id="GL732809">
    <property type="protein sequence ID" value="EFX64624.1"/>
    <property type="molecule type" value="Genomic_DNA"/>
</dbReference>
<organism evidence="2 3">
    <name type="scientific">Daphnia pulex</name>
    <name type="common">Water flea</name>
    <dbReference type="NCBI Taxonomy" id="6669"/>
    <lineage>
        <taxon>Eukaryota</taxon>
        <taxon>Metazoa</taxon>
        <taxon>Ecdysozoa</taxon>
        <taxon>Arthropoda</taxon>
        <taxon>Crustacea</taxon>
        <taxon>Branchiopoda</taxon>
        <taxon>Diplostraca</taxon>
        <taxon>Cladocera</taxon>
        <taxon>Anomopoda</taxon>
        <taxon>Daphniidae</taxon>
        <taxon>Daphnia</taxon>
    </lineage>
</organism>
<keyword evidence="3" id="KW-1185">Reference proteome</keyword>